<evidence type="ECO:0008006" key="3">
    <source>
        <dbReference type="Google" id="ProtNLM"/>
    </source>
</evidence>
<evidence type="ECO:0000313" key="2">
    <source>
        <dbReference type="Proteomes" id="UP000199050"/>
    </source>
</evidence>
<proteinExistence type="predicted"/>
<name>A0A1G8YSS7_9BACL</name>
<gene>
    <name evidence="1" type="ORF">SAMN05216192_13047</name>
</gene>
<dbReference type="Gene3D" id="1.20.120.450">
    <property type="entry name" value="dinb family like domain"/>
    <property type="match status" value="1"/>
</dbReference>
<dbReference type="Pfam" id="PF07606">
    <property type="entry name" value="DUF1569"/>
    <property type="match status" value="1"/>
</dbReference>
<protein>
    <recommendedName>
        <fullName evidence="3">DUF1569 domain-containing protein</fullName>
    </recommendedName>
</protein>
<reference evidence="2" key="1">
    <citation type="submission" date="2016-10" db="EMBL/GenBank/DDBJ databases">
        <authorList>
            <person name="Varghese N."/>
            <person name="Submissions S."/>
        </authorList>
    </citation>
    <scope>NUCLEOTIDE SEQUENCE [LARGE SCALE GENOMIC DNA]</scope>
    <source>
        <strain evidence="2">CGMCC 1.11012</strain>
    </source>
</reference>
<accession>A0A1G8YSS7</accession>
<dbReference type="RefSeq" id="WP_090717044.1">
    <property type="nucleotide sequence ID" value="NZ_CBCSKY010000014.1"/>
</dbReference>
<evidence type="ECO:0000313" key="1">
    <source>
        <dbReference type="EMBL" id="SDK05902.1"/>
    </source>
</evidence>
<sequence>MKDIYDKTHAAEILRRIDQLSPQSTPQWGTMQVAQMLAHCSAFQDIPMGNSSPPRGWLGRVIGRFVKPVFYNDKPLPLNMSTIPEILISDNRDFGAEQEKLKQNITKFQSDGPEKCSPHPHPFFGPLTPEQWGKGIYKHLDHHLRQFGV</sequence>
<dbReference type="InterPro" id="IPR034660">
    <property type="entry name" value="DinB/YfiT-like"/>
</dbReference>
<dbReference type="InterPro" id="IPR011463">
    <property type="entry name" value="DUF1569"/>
</dbReference>
<dbReference type="AlphaFoldDB" id="A0A1G8YSS7"/>
<dbReference type="STRING" id="1174501.SAMN05216192_13047"/>
<dbReference type="EMBL" id="FNDX01000030">
    <property type="protein sequence ID" value="SDK05902.1"/>
    <property type="molecule type" value="Genomic_DNA"/>
</dbReference>
<dbReference type="OrthoDB" id="2599194at2"/>
<keyword evidence="2" id="KW-1185">Reference proteome</keyword>
<organism evidence="1 2">
    <name type="scientific">Paenibacillus typhae</name>
    <dbReference type="NCBI Taxonomy" id="1174501"/>
    <lineage>
        <taxon>Bacteria</taxon>
        <taxon>Bacillati</taxon>
        <taxon>Bacillota</taxon>
        <taxon>Bacilli</taxon>
        <taxon>Bacillales</taxon>
        <taxon>Paenibacillaceae</taxon>
        <taxon>Paenibacillus</taxon>
    </lineage>
</organism>
<dbReference type="Proteomes" id="UP000199050">
    <property type="component" value="Unassembled WGS sequence"/>
</dbReference>